<protein>
    <submittedName>
        <fullName evidence="2 4">Uncharacterized protein</fullName>
    </submittedName>
</protein>
<organism evidence="3 4">
    <name type="scientific">Toxocara canis</name>
    <name type="common">Canine roundworm</name>
    <dbReference type="NCBI Taxonomy" id="6265"/>
    <lineage>
        <taxon>Eukaryota</taxon>
        <taxon>Metazoa</taxon>
        <taxon>Ecdysozoa</taxon>
        <taxon>Nematoda</taxon>
        <taxon>Chromadorea</taxon>
        <taxon>Rhabditida</taxon>
        <taxon>Spirurina</taxon>
        <taxon>Ascaridomorpha</taxon>
        <taxon>Ascaridoidea</taxon>
        <taxon>Toxocaridae</taxon>
        <taxon>Toxocara</taxon>
    </lineage>
</organism>
<dbReference type="Proteomes" id="UP000050794">
    <property type="component" value="Unassembled WGS sequence"/>
</dbReference>
<dbReference type="AlphaFoldDB" id="A0A183VCV5"/>
<dbReference type="EMBL" id="UYWY01025696">
    <property type="protein sequence ID" value="VDM49896.1"/>
    <property type="molecule type" value="Genomic_DNA"/>
</dbReference>
<evidence type="ECO:0000256" key="1">
    <source>
        <dbReference type="SAM" id="MobiDB-lite"/>
    </source>
</evidence>
<evidence type="ECO:0000313" key="4">
    <source>
        <dbReference type="WBParaSite" id="TCNE_0001857901-mRNA-1"/>
    </source>
</evidence>
<proteinExistence type="predicted"/>
<sequence length="244" mass="27379">MHRRQTTPRTMSETDADSVDGGERRRTGTSNTTRIRPTYMAMDTTGCDDVCCPPRCFAVERLGSVGNQRCQDGARIPIQLKSQICLKGACADRNWKFDVRYAKRDELPKIELEGAGRLVLPPTFYGDTREPKKRTLLLEGYNCGVAKRGRHWLNEHGNSDEVFSQLTTSLRDVFSKADSTKRFHFCFFLHPLSNIATKCTVHLALAPVAKTFSQQRRKSPRIPPTLFPVSVGVLRSVASGISVF</sequence>
<accession>A0A183VCV5</accession>
<name>A0A183VCV5_TOXCA</name>
<feature type="region of interest" description="Disordered" evidence="1">
    <location>
        <begin position="1"/>
        <end position="33"/>
    </location>
</feature>
<reference evidence="4" key="1">
    <citation type="submission" date="2016-06" db="UniProtKB">
        <authorList>
            <consortium name="WormBaseParasite"/>
        </authorList>
    </citation>
    <scope>IDENTIFICATION</scope>
</reference>
<reference evidence="2 3" key="2">
    <citation type="submission" date="2018-11" db="EMBL/GenBank/DDBJ databases">
        <authorList>
            <consortium name="Pathogen Informatics"/>
        </authorList>
    </citation>
    <scope>NUCLEOTIDE SEQUENCE [LARGE SCALE GENOMIC DNA]</scope>
</reference>
<gene>
    <name evidence="2" type="ORF">TCNE_LOCUS18575</name>
</gene>
<evidence type="ECO:0000313" key="3">
    <source>
        <dbReference type="Proteomes" id="UP000050794"/>
    </source>
</evidence>
<keyword evidence="3" id="KW-1185">Reference proteome</keyword>
<dbReference type="WBParaSite" id="TCNE_0001857901-mRNA-1">
    <property type="protein sequence ID" value="TCNE_0001857901-mRNA-1"/>
    <property type="gene ID" value="TCNE_0001857901"/>
</dbReference>
<evidence type="ECO:0000313" key="2">
    <source>
        <dbReference type="EMBL" id="VDM49896.1"/>
    </source>
</evidence>